<feature type="domain" description="DUF7918" evidence="2">
    <location>
        <begin position="8"/>
        <end position="208"/>
    </location>
</feature>
<reference evidence="3 4" key="1">
    <citation type="journal article" date="2016" name="Mol. Biol. Evol.">
        <title>Comparative Genomics of Early-Diverging Mushroom-Forming Fungi Provides Insights into the Origins of Lignocellulose Decay Capabilities.</title>
        <authorList>
            <person name="Nagy L.G."/>
            <person name="Riley R."/>
            <person name="Tritt A."/>
            <person name="Adam C."/>
            <person name="Daum C."/>
            <person name="Floudas D."/>
            <person name="Sun H."/>
            <person name="Yadav J.S."/>
            <person name="Pangilinan J."/>
            <person name="Larsson K.H."/>
            <person name="Matsuura K."/>
            <person name="Barry K."/>
            <person name="Labutti K."/>
            <person name="Kuo R."/>
            <person name="Ohm R.A."/>
            <person name="Bhattacharya S.S."/>
            <person name="Shirouzu T."/>
            <person name="Yoshinaga Y."/>
            <person name="Martin F.M."/>
            <person name="Grigoriev I.V."/>
            <person name="Hibbett D.S."/>
        </authorList>
    </citation>
    <scope>NUCLEOTIDE SEQUENCE [LARGE SCALE GENOMIC DNA]</scope>
    <source>
        <strain evidence="3 4">CBS 109695</strain>
    </source>
</reference>
<name>A0A166JCF2_9AGAM</name>
<feature type="region of interest" description="Disordered" evidence="1">
    <location>
        <begin position="396"/>
        <end position="426"/>
    </location>
</feature>
<feature type="region of interest" description="Disordered" evidence="1">
    <location>
        <begin position="215"/>
        <end position="286"/>
    </location>
</feature>
<dbReference type="InterPro" id="IPR057678">
    <property type="entry name" value="DUF7918"/>
</dbReference>
<feature type="compositionally biased region" description="Basic and acidic residues" evidence="1">
    <location>
        <begin position="303"/>
        <end position="326"/>
    </location>
</feature>
<evidence type="ECO:0000313" key="4">
    <source>
        <dbReference type="Proteomes" id="UP000076532"/>
    </source>
</evidence>
<dbReference type="PANTHER" id="PTHR36223:SF1">
    <property type="entry name" value="TRANSCRIPTION ELONGATION FACTOR EAF N-TERMINAL DOMAIN-CONTAINING PROTEIN"/>
    <property type="match status" value="1"/>
</dbReference>
<protein>
    <recommendedName>
        <fullName evidence="2">DUF7918 domain-containing protein</fullName>
    </recommendedName>
</protein>
<evidence type="ECO:0000256" key="1">
    <source>
        <dbReference type="SAM" id="MobiDB-lite"/>
    </source>
</evidence>
<accession>A0A166JCF2</accession>
<dbReference type="PANTHER" id="PTHR36223">
    <property type="entry name" value="BETA-LACTAMASE-TYPE TRANSPEPTIDASE FOLD DOMAIN CONTAINING PROTEIN"/>
    <property type="match status" value="1"/>
</dbReference>
<dbReference type="AlphaFoldDB" id="A0A166JCF2"/>
<evidence type="ECO:0000313" key="3">
    <source>
        <dbReference type="EMBL" id="KZP20719.1"/>
    </source>
</evidence>
<organism evidence="3 4">
    <name type="scientific">Athelia psychrophila</name>
    <dbReference type="NCBI Taxonomy" id="1759441"/>
    <lineage>
        <taxon>Eukaryota</taxon>
        <taxon>Fungi</taxon>
        <taxon>Dikarya</taxon>
        <taxon>Basidiomycota</taxon>
        <taxon>Agaricomycotina</taxon>
        <taxon>Agaricomycetes</taxon>
        <taxon>Agaricomycetidae</taxon>
        <taxon>Atheliales</taxon>
        <taxon>Atheliaceae</taxon>
        <taxon>Athelia</taxon>
    </lineage>
</organism>
<keyword evidence="4" id="KW-1185">Reference proteome</keyword>
<dbReference type="Pfam" id="PF25534">
    <property type="entry name" value="DUF7918"/>
    <property type="match status" value="1"/>
</dbReference>
<dbReference type="Proteomes" id="UP000076532">
    <property type="component" value="Unassembled WGS sequence"/>
</dbReference>
<gene>
    <name evidence="3" type="ORF">FIBSPDRAFT_932159</name>
</gene>
<feature type="compositionally biased region" description="Low complexity" evidence="1">
    <location>
        <begin position="232"/>
        <end position="241"/>
    </location>
</feature>
<feature type="compositionally biased region" description="Acidic residues" evidence="1">
    <location>
        <begin position="273"/>
        <end position="286"/>
    </location>
</feature>
<proteinExistence type="predicted"/>
<evidence type="ECO:0000259" key="2">
    <source>
        <dbReference type="Pfam" id="PF25534"/>
    </source>
</evidence>
<feature type="region of interest" description="Disordered" evidence="1">
    <location>
        <begin position="303"/>
        <end position="364"/>
    </location>
</feature>
<dbReference type="EMBL" id="KV417553">
    <property type="protein sequence ID" value="KZP20719.1"/>
    <property type="molecule type" value="Genomic_DNA"/>
</dbReference>
<sequence>MPLELNGFKAWIECDGKELEAYAVETGVNGKMISGWIASETGKRFAFKFRRATGKSEPLTACKASIYADGFSCGATMLKPLDEVNRVYRRDSLRVSEAAVLPLIFAALESTESHPVRVESQLGELAVSIWRAEVVAAESDRSWHKTPVFEPVNETKGTITHRVGFAAAVHSTATVKPGFRYKTVDKAPMAKFVFKYRSKEVLRAKGMILTPIADGQTQSKGSVDAAVENKGSSDSSSLPEEGSSDDENIVDKGPAHATAPSRVRQNRRAVVDSESEDEESSDDEDAATIAELKREAEALRAEIKTEERKKRKAEIVERKAENEDLRTQLATLRGEPAPATAPSPVRQRRSSFDDEESSGSEDAVRIAELKGEAEALRAAIKAEGKKKRKAEIVKRKAENEDLRTQLAALRGEPGTSAGPSLKKAKR</sequence>
<dbReference type="OrthoDB" id="3364132at2759"/>